<keyword evidence="2" id="KW-1185">Reference proteome</keyword>
<dbReference type="EMBL" id="JAQNDK010000001">
    <property type="protein sequence ID" value="MDC0677421.1"/>
    <property type="molecule type" value="Genomic_DNA"/>
</dbReference>
<dbReference type="RefSeq" id="WP_272094181.1">
    <property type="nucleotide sequence ID" value="NZ_JAQNDK010000001.1"/>
</dbReference>
<accession>A0ABT5BWT0</accession>
<organism evidence="1 2">
    <name type="scientific">Sorangium atrum</name>
    <dbReference type="NCBI Taxonomy" id="2995308"/>
    <lineage>
        <taxon>Bacteria</taxon>
        <taxon>Pseudomonadati</taxon>
        <taxon>Myxococcota</taxon>
        <taxon>Polyangia</taxon>
        <taxon>Polyangiales</taxon>
        <taxon>Polyangiaceae</taxon>
        <taxon>Sorangium</taxon>
    </lineage>
</organism>
<evidence type="ECO:0000313" key="2">
    <source>
        <dbReference type="Proteomes" id="UP001217485"/>
    </source>
</evidence>
<dbReference type="Proteomes" id="UP001217485">
    <property type="component" value="Unassembled WGS sequence"/>
</dbReference>
<evidence type="ECO:0008006" key="3">
    <source>
        <dbReference type="Google" id="ProtNLM"/>
    </source>
</evidence>
<reference evidence="1 2" key="1">
    <citation type="submission" date="2023-01" db="EMBL/GenBank/DDBJ databases">
        <title>Minimal conservation of predation-associated metabolite biosynthetic gene clusters underscores biosynthetic potential of Myxococcota including descriptions for ten novel species: Archangium lansinium sp. nov., Myxococcus landrumus sp. nov., Nannocystis bai.</title>
        <authorList>
            <person name="Ahearne A."/>
            <person name="Stevens C."/>
            <person name="Dowd S."/>
        </authorList>
    </citation>
    <scope>NUCLEOTIDE SEQUENCE [LARGE SCALE GENOMIC DNA]</scope>
    <source>
        <strain evidence="1 2">WIWO2</strain>
    </source>
</reference>
<gene>
    <name evidence="1" type="ORF">POL72_06675</name>
</gene>
<comment type="caution">
    <text evidence="1">The sequence shown here is derived from an EMBL/GenBank/DDBJ whole genome shotgun (WGS) entry which is preliminary data.</text>
</comment>
<evidence type="ECO:0000313" key="1">
    <source>
        <dbReference type="EMBL" id="MDC0677421.1"/>
    </source>
</evidence>
<proteinExistence type="predicted"/>
<sequence>MTGQPGAATLLESELALGVFEALFVRLYELSGPALPLQQIMHWVRRFQVDCPAVDHERTLVFGGYFYNFSSVAPSADAIAEARARARALGAAQLLVPTVRRTSDRAALRDAGFLALPWFIEAIVDLRDGVDAALAERLSLHQRKELARLVRRAEETYDLVFLEGEEALRDPAAMREVARLHGMNIEKYGHARNFYDEGTLAAIAASALGPHLLLCLRRERATGEAVQASVNFIDRTRGQLFQMVQGIDRARVPGGQNLYIAETLQMYRLAERAGLREVHLGRGGHPAKRKLGANRFRLLENWVYAPAAARAELTTLRAAAVQALGLDDDEARAAGDFTLE</sequence>
<name>A0ABT5BWT0_9BACT</name>
<protein>
    <recommendedName>
        <fullName evidence="3">BioF2-like acetyltransferase domain-containing protein</fullName>
    </recommendedName>
</protein>